<sequence>MGRRELLSYWFCLTFLLYMLAASECGAQVFSGEVFAGTAWSLPTQLKIKQPGESDIAFKARYRTRPWKGSPYYAYRVGFQQWSLELIHHKLYLQNPPPEIEHFEVSHGYNMVMVSRDLSYIHNPSLFKLGLGIVIGHPEGSVRGKPIDPVNSLLGGGYHISGVCFQAVISPKLKITDHWFIRPETKLTAAWAQFPLLGGGSALVPNIAFHTLVGLGYQGEL</sequence>
<accession>A0ABQ1WGJ0</accession>
<dbReference type="Proteomes" id="UP000634043">
    <property type="component" value="Unassembled WGS sequence"/>
</dbReference>
<dbReference type="EMBL" id="BMFP01000007">
    <property type="protein sequence ID" value="GGG27861.1"/>
    <property type="molecule type" value="Genomic_DNA"/>
</dbReference>
<dbReference type="RefSeq" id="WP_188502744.1">
    <property type="nucleotide sequence ID" value="NZ_BMFP01000007.1"/>
</dbReference>
<evidence type="ECO:0000313" key="2">
    <source>
        <dbReference type="Proteomes" id="UP000634043"/>
    </source>
</evidence>
<name>A0ABQ1WGJ0_9BACT</name>
<reference evidence="2" key="1">
    <citation type="journal article" date="2019" name="Int. J. Syst. Evol. Microbiol.">
        <title>The Global Catalogue of Microorganisms (GCM) 10K type strain sequencing project: providing services to taxonomists for standard genome sequencing and annotation.</title>
        <authorList>
            <consortium name="The Broad Institute Genomics Platform"/>
            <consortium name="The Broad Institute Genome Sequencing Center for Infectious Disease"/>
            <person name="Wu L."/>
            <person name="Ma J."/>
        </authorList>
    </citation>
    <scope>NUCLEOTIDE SEQUENCE [LARGE SCALE GENOMIC DNA]</scope>
    <source>
        <strain evidence="2">CGMCC 1.12749</strain>
    </source>
</reference>
<evidence type="ECO:0008006" key="3">
    <source>
        <dbReference type="Google" id="ProtNLM"/>
    </source>
</evidence>
<comment type="caution">
    <text evidence="1">The sequence shown here is derived from an EMBL/GenBank/DDBJ whole genome shotgun (WGS) entry which is preliminary data.</text>
</comment>
<organism evidence="1 2">
    <name type="scientific">Pontibacter amylolyticus</name>
    <dbReference type="NCBI Taxonomy" id="1424080"/>
    <lineage>
        <taxon>Bacteria</taxon>
        <taxon>Pseudomonadati</taxon>
        <taxon>Bacteroidota</taxon>
        <taxon>Cytophagia</taxon>
        <taxon>Cytophagales</taxon>
        <taxon>Hymenobacteraceae</taxon>
        <taxon>Pontibacter</taxon>
    </lineage>
</organism>
<keyword evidence="2" id="KW-1185">Reference proteome</keyword>
<gene>
    <name evidence="1" type="ORF">GCM10011323_34160</name>
</gene>
<evidence type="ECO:0000313" key="1">
    <source>
        <dbReference type="EMBL" id="GGG27861.1"/>
    </source>
</evidence>
<proteinExistence type="predicted"/>
<protein>
    <recommendedName>
        <fullName evidence="3">Outer membrane protein beta-barrel domain-containing protein</fullName>
    </recommendedName>
</protein>